<evidence type="ECO:0000313" key="2">
    <source>
        <dbReference type="WBParaSite" id="ACRNAN_scaffold14085.g19508.t1"/>
    </source>
</evidence>
<keyword evidence="1" id="KW-1185">Reference proteome</keyword>
<sequence length="77" mass="8325">MCRRACNGGISQPDEQALARDVGGCNCGCGMRDDIASWMPQFGYPGCRMGFCNSGQRFSPSYSSIFLTLLLLALAHI</sequence>
<organism evidence="1 2">
    <name type="scientific">Acrobeloides nanus</name>
    <dbReference type="NCBI Taxonomy" id="290746"/>
    <lineage>
        <taxon>Eukaryota</taxon>
        <taxon>Metazoa</taxon>
        <taxon>Ecdysozoa</taxon>
        <taxon>Nematoda</taxon>
        <taxon>Chromadorea</taxon>
        <taxon>Rhabditida</taxon>
        <taxon>Tylenchina</taxon>
        <taxon>Cephalobomorpha</taxon>
        <taxon>Cephaloboidea</taxon>
        <taxon>Cephalobidae</taxon>
        <taxon>Acrobeloides</taxon>
    </lineage>
</organism>
<dbReference type="AlphaFoldDB" id="A0A914CSN2"/>
<name>A0A914CSN2_9BILA</name>
<accession>A0A914CSN2</accession>
<evidence type="ECO:0000313" key="1">
    <source>
        <dbReference type="Proteomes" id="UP000887540"/>
    </source>
</evidence>
<dbReference type="WBParaSite" id="ACRNAN_scaffold14085.g19508.t1">
    <property type="protein sequence ID" value="ACRNAN_scaffold14085.g19508.t1"/>
    <property type="gene ID" value="ACRNAN_scaffold14085.g19508"/>
</dbReference>
<reference evidence="2" key="1">
    <citation type="submission" date="2022-11" db="UniProtKB">
        <authorList>
            <consortium name="WormBaseParasite"/>
        </authorList>
    </citation>
    <scope>IDENTIFICATION</scope>
</reference>
<dbReference type="Proteomes" id="UP000887540">
    <property type="component" value="Unplaced"/>
</dbReference>
<proteinExistence type="predicted"/>
<protein>
    <submittedName>
        <fullName evidence="2">Uncharacterized protein</fullName>
    </submittedName>
</protein>